<protein>
    <submittedName>
        <fullName evidence="1">12732_t:CDS:1</fullName>
    </submittedName>
</protein>
<comment type="caution">
    <text evidence="1">The sequence shown here is derived from an EMBL/GenBank/DDBJ whole genome shotgun (WGS) entry which is preliminary data.</text>
</comment>
<organism evidence="1 2">
    <name type="scientific">Gigaspora margarita</name>
    <dbReference type="NCBI Taxonomy" id="4874"/>
    <lineage>
        <taxon>Eukaryota</taxon>
        <taxon>Fungi</taxon>
        <taxon>Fungi incertae sedis</taxon>
        <taxon>Mucoromycota</taxon>
        <taxon>Glomeromycotina</taxon>
        <taxon>Glomeromycetes</taxon>
        <taxon>Diversisporales</taxon>
        <taxon>Gigasporaceae</taxon>
        <taxon>Gigaspora</taxon>
    </lineage>
</organism>
<dbReference type="Proteomes" id="UP000789901">
    <property type="component" value="Unassembled WGS sequence"/>
</dbReference>
<evidence type="ECO:0000313" key="1">
    <source>
        <dbReference type="EMBL" id="CAG8553249.1"/>
    </source>
</evidence>
<gene>
    <name evidence="1" type="ORF">GMARGA_LOCUS4657</name>
</gene>
<evidence type="ECO:0000313" key="2">
    <source>
        <dbReference type="Proteomes" id="UP000789901"/>
    </source>
</evidence>
<proteinExistence type="predicted"/>
<sequence>MVTNHLASLSDSPVEIVHSIIRQRIAKFLDVDQLQKEAHFIFQHQGVNTFRQYFVNTAKYPYTPKQLRTIFQKMCCSTFEHVQEDISSMLSVSLTKALNEKEFAGERTGNTVIQQQIIWRW</sequence>
<keyword evidence="2" id="KW-1185">Reference proteome</keyword>
<name>A0ABN7UB23_GIGMA</name>
<accession>A0ABN7UB23</accession>
<dbReference type="EMBL" id="CAJVQB010001855">
    <property type="protein sequence ID" value="CAG8553249.1"/>
    <property type="molecule type" value="Genomic_DNA"/>
</dbReference>
<reference evidence="1 2" key="1">
    <citation type="submission" date="2021-06" db="EMBL/GenBank/DDBJ databases">
        <authorList>
            <person name="Kallberg Y."/>
            <person name="Tangrot J."/>
            <person name="Rosling A."/>
        </authorList>
    </citation>
    <scope>NUCLEOTIDE SEQUENCE [LARGE SCALE GENOMIC DNA]</scope>
    <source>
        <strain evidence="1 2">120-4 pot B 10/14</strain>
    </source>
</reference>